<proteinExistence type="predicted"/>
<evidence type="ECO:0000313" key="2">
    <source>
        <dbReference type="EMBL" id="KAF4404791.1"/>
    </source>
</evidence>
<name>A0A7J6ICJ0_CANSA</name>
<dbReference type="Pfam" id="PF13966">
    <property type="entry name" value="zf-RVT"/>
    <property type="match status" value="1"/>
</dbReference>
<dbReference type="EMBL" id="JAATIQ010000001">
    <property type="protein sequence ID" value="KAF4404791.1"/>
    <property type="molecule type" value="Genomic_DNA"/>
</dbReference>
<evidence type="ECO:0000259" key="1">
    <source>
        <dbReference type="Pfam" id="PF13966"/>
    </source>
</evidence>
<organism evidence="2 3">
    <name type="scientific">Cannabis sativa</name>
    <name type="common">Hemp</name>
    <name type="synonym">Marijuana</name>
    <dbReference type="NCBI Taxonomy" id="3483"/>
    <lineage>
        <taxon>Eukaryota</taxon>
        <taxon>Viridiplantae</taxon>
        <taxon>Streptophyta</taxon>
        <taxon>Embryophyta</taxon>
        <taxon>Tracheophyta</taxon>
        <taxon>Spermatophyta</taxon>
        <taxon>Magnoliopsida</taxon>
        <taxon>eudicotyledons</taxon>
        <taxon>Gunneridae</taxon>
        <taxon>Pentapetalae</taxon>
        <taxon>rosids</taxon>
        <taxon>fabids</taxon>
        <taxon>Rosales</taxon>
        <taxon>Cannabaceae</taxon>
        <taxon>Cannabis</taxon>
    </lineage>
</organism>
<sequence>METVRNVAPGLTCVADLIYRRTRSWNCGYLRFLFGNELGEEIGKIQIVKQGDEDFLIWKNSRAGTFSVHPRLSMMLWRVCANVLPTGDIFSPTVSNNCCFCGSPRESPIHLFARCSFASALWFGSPFPVRIDSIQDDNIAGLLVNLCNGVEEELRCKMLCCFAILFDTIWNTRNRIAHERNVSWSVDQARREIHNRFSEFSAALVSASSDPGVASAPAVCIPISTDMLRLASEGSTFCSSPGAGYHPTPPGPRYWR</sequence>
<dbReference type="Proteomes" id="UP000583929">
    <property type="component" value="Unassembled WGS sequence"/>
</dbReference>
<accession>A0A7J6ICJ0</accession>
<evidence type="ECO:0000313" key="3">
    <source>
        <dbReference type="Proteomes" id="UP000583929"/>
    </source>
</evidence>
<reference evidence="2 3" key="1">
    <citation type="journal article" date="2020" name="bioRxiv">
        <title>Sequence and annotation of 42 cannabis genomes reveals extensive copy number variation in cannabinoid synthesis and pathogen resistance genes.</title>
        <authorList>
            <person name="Mckernan K.J."/>
            <person name="Helbert Y."/>
            <person name="Kane L.T."/>
            <person name="Ebling H."/>
            <person name="Zhang L."/>
            <person name="Liu B."/>
            <person name="Eaton Z."/>
            <person name="Mclaughlin S."/>
            <person name="Kingan S."/>
            <person name="Baybayan P."/>
            <person name="Concepcion G."/>
            <person name="Jordan M."/>
            <person name="Riva A."/>
            <person name="Barbazuk W."/>
            <person name="Harkins T."/>
        </authorList>
    </citation>
    <scope>NUCLEOTIDE SEQUENCE [LARGE SCALE GENOMIC DNA]</scope>
    <source>
        <strain evidence="3">cv. Jamaican Lion 4</strain>
        <tissue evidence="2">Leaf</tissue>
    </source>
</reference>
<protein>
    <recommendedName>
        <fullName evidence="1">Reverse transcriptase zinc-binding domain-containing protein</fullName>
    </recommendedName>
</protein>
<feature type="domain" description="Reverse transcriptase zinc-binding" evidence="1">
    <location>
        <begin position="67"/>
        <end position="122"/>
    </location>
</feature>
<keyword evidence="3" id="KW-1185">Reference proteome</keyword>
<gene>
    <name evidence="2" type="ORF">G4B88_006177</name>
</gene>
<dbReference type="InterPro" id="IPR026960">
    <property type="entry name" value="RVT-Znf"/>
</dbReference>
<comment type="caution">
    <text evidence="2">The sequence shown here is derived from an EMBL/GenBank/DDBJ whole genome shotgun (WGS) entry which is preliminary data.</text>
</comment>
<dbReference type="AlphaFoldDB" id="A0A7J6ICJ0"/>